<dbReference type="PANTHER" id="PTHR36933:SF1">
    <property type="entry name" value="SLL0788 PROTEIN"/>
    <property type="match status" value="1"/>
</dbReference>
<dbReference type="Proteomes" id="UP001190700">
    <property type="component" value="Unassembled WGS sequence"/>
</dbReference>
<accession>A0AAE0LCJ2</accession>
<organism evidence="3 4">
    <name type="scientific">Cymbomonas tetramitiformis</name>
    <dbReference type="NCBI Taxonomy" id="36881"/>
    <lineage>
        <taxon>Eukaryota</taxon>
        <taxon>Viridiplantae</taxon>
        <taxon>Chlorophyta</taxon>
        <taxon>Pyramimonadophyceae</taxon>
        <taxon>Pyramimonadales</taxon>
        <taxon>Pyramimonadaceae</taxon>
        <taxon>Cymbomonas</taxon>
    </lineage>
</organism>
<feature type="compositionally biased region" description="Basic and acidic residues" evidence="1">
    <location>
        <begin position="399"/>
        <end position="412"/>
    </location>
</feature>
<name>A0AAE0LCJ2_9CHLO</name>
<feature type="domain" description="DUF305" evidence="2">
    <location>
        <begin position="78"/>
        <end position="238"/>
    </location>
</feature>
<sequence>MRVDFSNGVFSKYVPRLICLFLFQKLIKASESQTIEATLQPMFAGCGQSNLSDSYRYGLINQGMHVGMAINFTGNPEYDFLAGMIPHHRGAVDMCAVYLNSTQYASESANPGIESLCYNITYGALKWGNWQDDFSQTGEAEQMTKVIEELGKTVDFENRCTNLTACEEYLLVEESEHSMFMGCGQVHLDMPKQYMNLNMEMHQLMALNFTGDADIDFLLGMIPHHQAAVEMCDIYYEHWSCAPTRTVCNEPLPFEEIQNKLSRGEEVSILNQMHHICTAHILETQPSEIDWMLAELGRLDPDALYTYQSRTDEYPCGSAQHAHVWDDEEVVHPEPCHLDGNYPFYYTHAAALNASTRHPADVHQHDGLWMPNMAFSGDEIHDGTYAGDAPSCVASAGSHHHEDAGEDMHATPCQEKDIAGEDTDEIETEHEHGHDHDHDHDHGNDEGEHADHELSPTTSSVSPTSSPTVVEEFSVDSGGAMEHGCHIAVVLLGSFFFG</sequence>
<proteinExistence type="predicted"/>
<evidence type="ECO:0000313" key="4">
    <source>
        <dbReference type="Proteomes" id="UP001190700"/>
    </source>
</evidence>
<dbReference type="Pfam" id="PF03713">
    <property type="entry name" value="DUF305"/>
    <property type="match status" value="1"/>
</dbReference>
<feature type="region of interest" description="Disordered" evidence="1">
    <location>
        <begin position="425"/>
        <end position="470"/>
    </location>
</feature>
<gene>
    <name evidence="3" type="ORF">CYMTET_12360</name>
</gene>
<keyword evidence="4" id="KW-1185">Reference proteome</keyword>
<protein>
    <recommendedName>
        <fullName evidence="2">DUF305 domain-containing protein</fullName>
    </recommendedName>
</protein>
<dbReference type="InterPro" id="IPR012347">
    <property type="entry name" value="Ferritin-like"/>
</dbReference>
<feature type="compositionally biased region" description="Low complexity" evidence="1">
    <location>
        <begin position="455"/>
        <end position="470"/>
    </location>
</feature>
<reference evidence="3 4" key="1">
    <citation type="journal article" date="2015" name="Genome Biol. Evol.">
        <title>Comparative Genomics of a Bacterivorous Green Alga Reveals Evolutionary Causalities and Consequences of Phago-Mixotrophic Mode of Nutrition.</title>
        <authorList>
            <person name="Burns J.A."/>
            <person name="Paasch A."/>
            <person name="Narechania A."/>
            <person name="Kim E."/>
        </authorList>
    </citation>
    <scope>NUCLEOTIDE SEQUENCE [LARGE SCALE GENOMIC DNA]</scope>
    <source>
        <strain evidence="3 4">PLY_AMNH</strain>
    </source>
</reference>
<dbReference type="EMBL" id="LGRX02004674">
    <property type="protein sequence ID" value="KAK3279784.1"/>
    <property type="molecule type" value="Genomic_DNA"/>
</dbReference>
<evidence type="ECO:0000259" key="2">
    <source>
        <dbReference type="Pfam" id="PF03713"/>
    </source>
</evidence>
<dbReference type="InterPro" id="IPR005183">
    <property type="entry name" value="DUF305_CopM-like"/>
</dbReference>
<dbReference type="AlphaFoldDB" id="A0AAE0LCJ2"/>
<feature type="compositionally biased region" description="Basic and acidic residues" evidence="1">
    <location>
        <begin position="429"/>
        <end position="454"/>
    </location>
</feature>
<feature type="region of interest" description="Disordered" evidence="1">
    <location>
        <begin position="393"/>
        <end position="412"/>
    </location>
</feature>
<dbReference type="PANTHER" id="PTHR36933">
    <property type="entry name" value="SLL0788 PROTEIN"/>
    <property type="match status" value="1"/>
</dbReference>
<evidence type="ECO:0000256" key="1">
    <source>
        <dbReference type="SAM" id="MobiDB-lite"/>
    </source>
</evidence>
<comment type="caution">
    <text evidence="3">The sequence shown here is derived from an EMBL/GenBank/DDBJ whole genome shotgun (WGS) entry which is preliminary data.</text>
</comment>
<dbReference type="Gene3D" id="1.20.1260.10">
    <property type="match status" value="2"/>
</dbReference>
<evidence type="ECO:0000313" key="3">
    <source>
        <dbReference type="EMBL" id="KAK3279784.1"/>
    </source>
</evidence>